<evidence type="ECO:0000313" key="4">
    <source>
        <dbReference type="Proteomes" id="UP001149163"/>
    </source>
</evidence>
<proteinExistence type="inferred from homology"/>
<dbReference type="Pfam" id="PF01185">
    <property type="entry name" value="Hydrophobin"/>
    <property type="match status" value="1"/>
</dbReference>
<dbReference type="SMART" id="SM00075">
    <property type="entry name" value="HYDRO"/>
    <property type="match status" value="1"/>
</dbReference>
<gene>
    <name evidence="3" type="ORF">N7482_003037</name>
</gene>
<dbReference type="Proteomes" id="UP001149163">
    <property type="component" value="Unassembled WGS sequence"/>
</dbReference>
<comment type="caution">
    <text evidence="3">The sequence shown here is derived from an EMBL/GenBank/DDBJ whole genome shotgun (WGS) entry which is preliminary data.</text>
</comment>
<keyword evidence="1 2" id="KW-1015">Disulfide bond</keyword>
<reference evidence="3" key="1">
    <citation type="submission" date="2022-11" db="EMBL/GenBank/DDBJ databases">
        <authorList>
            <person name="Petersen C."/>
        </authorList>
    </citation>
    <scope>NUCLEOTIDE SEQUENCE</scope>
    <source>
        <strain evidence="3">IBT 26290</strain>
    </source>
</reference>
<sequence length="132" mass="13657">MTVKQAQAKCGNHAQLSCCNDVTWAGDSTDLNSGPFSGTLSNLVGTGSGAKGLGVFEKCSKLDVQVPILLNVPVQDLVNHKCKQNIACCQNSGSSAVSFYILIPSFDPHLTSSQKGDFVGVGLPCVALGSVI</sequence>
<reference evidence="3" key="2">
    <citation type="journal article" date="2023" name="IMA Fungus">
        <title>Comparative genomic study of the Penicillium genus elucidates a diverse pangenome and 15 lateral gene transfer events.</title>
        <authorList>
            <person name="Petersen C."/>
            <person name="Sorensen T."/>
            <person name="Nielsen M.R."/>
            <person name="Sondergaard T.E."/>
            <person name="Sorensen J.L."/>
            <person name="Fitzpatrick D.A."/>
            <person name="Frisvad J.C."/>
            <person name="Nielsen K.L."/>
        </authorList>
    </citation>
    <scope>NUCLEOTIDE SEQUENCE</scope>
    <source>
        <strain evidence="3">IBT 26290</strain>
    </source>
</reference>
<evidence type="ECO:0000256" key="1">
    <source>
        <dbReference type="ARBA" id="ARBA00023157"/>
    </source>
</evidence>
<dbReference type="GeneID" id="81424338"/>
<protein>
    <recommendedName>
        <fullName evidence="2">Hydrophobin</fullName>
    </recommendedName>
</protein>
<dbReference type="InterPro" id="IPR001338">
    <property type="entry name" value="Class_I_Hydrophobin"/>
</dbReference>
<evidence type="ECO:0000313" key="3">
    <source>
        <dbReference type="EMBL" id="KAJ5177160.1"/>
    </source>
</evidence>
<dbReference type="RefSeq" id="XP_056548768.1">
    <property type="nucleotide sequence ID" value="XM_056685162.1"/>
</dbReference>
<name>A0A9W9IK61_9EURO</name>
<dbReference type="GO" id="GO:0005199">
    <property type="term" value="F:structural constituent of cell wall"/>
    <property type="evidence" value="ECO:0007669"/>
    <property type="project" value="InterPro"/>
</dbReference>
<comment type="similarity">
    <text evidence="2">Belongs to the fungal hydrophobin family.</text>
</comment>
<dbReference type="OrthoDB" id="4225815at2759"/>
<evidence type="ECO:0000256" key="2">
    <source>
        <dbReference type="RuleBase" id="RU365009"/>
    </source>
</evidence>
<keyword evidence="4" id="KW-1185">Reference proteome</keyword>
<keyword evidence="2" id="KW-0964">Secreted</keyword>
<dbReference type="EMBL" id="JAPQKN010000001">
    <property type="protein sequence ID" value="KAJ5177160.1"/>
    <property type="molecule type" value="Genomic_DNA"/>
</dbReference>
<dbReference type="AlphaFoldDB" id="A0A9W9IK61"/>
<dbReference type="GO" id="GO:0009277">
    <property type="term" value="C:fungal-type cell wall"/>
    <property type="evidence" value="ECO:0007669"/>
    <property type="project" value="InterPro"/>
</dbReference>
<accession>A0A9W9IK61</accession>
<keyword evidence="2" id="KW-0732">Signal</keyword>
<organism evidence="3 4">
    <name type="scientific">Penicillium canariense</name>
    <dbReference type="NCBI Taxonomy" id="189055"/>
    <lineage>
        <taxon>Eukaryota</taxon>
        <taxon>Fungi</taxon>
        <taxon>Dikarya</taxon>
        <taxon>Ascomycota</taxon>
        <taxon>Pezizomycotina</taxon>
        <taxon>Eurotiomycetes</taxon>
        <taxon>Eurotiomycetidae</taxon>
        <taxon>Eurotiales</taxon>
        <taxon>Aspergillaceae</taxon>
        <taxon>Penicillium</taxon>
    </lineage>
</organism>
<comment type="subcellular location">
    <subcellularLocation>
        <location evidence="2">Secreted</location>
        <location evidence="2">Cell wall</location>
    </subcellularLocation>
</comment>
<keyword evidence="2" id="KW-0134">Cell wall</keyword>